<reference evidence="2" key="1">
    <citation type="journal article" date="2019" name="Int. J. Syst. Evol. Microbiol.">
        <title>The Global Catalogue of Microorganisms (GCM) 10K type strain sequencing project: providing services to taxonomists for standard genome sequencing and annotation.</title>
        <authorList>
            <consortium name="The Broad Institute Genomics Platform"/>
            <consortium name="The Broad Institute Genome Sequencing Center for Infectious Disease"/>
            <person name="Wu L."/>
            <person name="Ma J."/>
        </authorList>
    </citation>
    <scope>NUCLEOTIDE SEQUENCE [LARGE SCALE GENOMIC DNA]</scope>
    <source>
        <strain evidence="2">ICMP 6774ER</strain>
    </source>
</reference>
<evidence type="ECO:0000313" key="1">
    <source>
        <dbReference type="EMBL" id="MFD1938779.1"/>
    </source>
</evidence>
<name>A0ABW4TCE9_9ACTN</name>
<gene>
    <name evidence="1" type="ORF">ACFSKW_45695</name>
</gene>
<evidence type="ECO:0000313" key="2">
    <source>
        <dbReference type="Proteomes" id="UP001597368"/>
    </source>
</evidence>
<dbReference type="Pfam" id="PF04978">
    <property type="entry name" value="MST"/>
    <property type="match status" value="1"/>
</dbReference>
<dbReference type="InterPro" id="IPR007061">
    <property type="entry name" value="MST-like"/>
</dbReference>
<sequence length="29" mass="3211">MIGHLIEETSRHNGHLDVVRELVDGVKGV</sequence>
<dbReference type="InterPro" id="IPR034660">
    <property type="entry name" value="DinB/YfiT-like"/>
</dbReference>
<comment type="caution">
    <text evidence="1">The sequence shown here is derived from an EMBL/GenBank/DDBJ whole genome shotgun (WGS) entry which is preliminary data.</text>
</comment>
<organism evidence="1 2">
    <name type="scientific">Nonomuraea mangrovi</name>
    <dbReference type="NCBI Taxonomy" id="2316207"/>
    <lineage>
        <taxon>Bacteria</taxon>
        <taxon>Bacillati</taxon>
        <taxon>Actinomycetota</taxon>
        <taxon>Actinomycetes</taxon>
        <taxon>Streptosporangiales</taxon>
        <taxon>Streptosporangiaceae</taxon>
        <taxon>Nonomuraea</taxon>
    </lineage>
</organism>
<dbReference type="RefSeq" id="WP_379580925.1">
    <property type="nucleotide sequence ID" value="NZ_JBHUFV010000075.1"/>
</dbReference>
<dbReference type="EMBL" id="JBHUFV010000075">
    <property type="protein sequence ID" value="MFD1938779.1"/>
    <property type="molecule type" value="Genomic_DNA"/>
</dbReference>
<dbReference type="Proteomes" id="UP001597368">
    <property type="component" value="Unassembled WGS sequence"/>
</dbReference>
<protein>
    <submittedName>
        <fullName evidence="1">DUF664 domain-containing protein</fullName>
    </submittedName>
</protein>
<proteinExistence type="predicted"/>
<dbReference type="Gene3D" id="1.20.120.450">
    <property type="entry name" value="dinb family like domain"/>
    <property type="match status" value="1"/>
</dbReference>
<keyword evidence="2" id="KW-1185">Reference proteome</keyword>
<dbReference type="SUPFAM" id="SSF109854">
    <property type="entry name" value="DinB/YfiT-like putative metalloenzymes"/>
    <property type="match status" value="1"/>
</dbReference>
<accession>A0ABW4TCE9</accession>